<reference evidence="2 3" key="1">
    <citation type="submission" date="2023-05" db="EMBL/GenBank/DDBJ databases">
        <title>YMD87, complete Genome.</title>
        <authorList>
            <person name="Zhang J."/>
            <person name="Xu X."/>
        </authorList>
    </citation>
    <scope>NUCLEOTIDE SEQUENCE [LARGE SCALE GENOMIC DNA]</scope>
    <source>
        <strain evidence="2 3">YMD87</strain>
    </source>
</reference>
<dbReference type="InterPro" id="IPR003594">
    <property type="entry name" value="HATPase_dom"/>
</dbReference>
<dbReference type="Gene3D" id="3.30.565.10">
    <property type="entry name" value="Histidine kinase-like ATPase, C-terminal domain"/>
    <property type="match status" value="1"/>
</dbReference>
<dbReference type="InterPro" id="IPR029016">
    <property type="entry name" value="GAF-like_dom_sf"/>
</dbReference>
<dbReference type="Pfam" id="PF13581">
    <property type="entry name" value="HATPase_c_2"/>
    <property type="match status" value="1"/>
</dbReference>
<dbReference type="InterPro" id="IPR003018">
    <property type="entry name" value="GAF"/>
</dbReference>
<dbReference type="SUPFAM" id="SSF55874">
    <property type="entry name" value="ATPase domain of HSP90 chaperone/DNA topoisomerase II/histidine kinase"/>
    <property type="match status" value="1"/>
</dbReference>
<dbReference type="GO" id="GO:0016301">
    <property type="term" value="F:kinase activity"/>
    <property type="evidence" value="ECO:0007669"/>
    <property type="project" value="UniProtKB-KW"/>
</dbReference>
<dbReference type="PANTHER" id="PTHR43102:SF2">
    <property type="entry name" value="GAF DOMAIN-CONTAINING PROTEIN"/>
    <property type="match status" value="1"/>
</dbReference>
<dbReference type="PANTHER" id="PTHR43102">
    <property type="entry name" value="SLR1143 PROTEIN"/>
    <property type="match status" value="1"/>
</dbReference>
<evidence type="ECO:0000313" key="2">
    <source>
        <dbReference type="EMBL" id="WGW02782.1"/>
    </source>
</evidence>
<dbReference type="InterPro" id="IPR036890">
    <property type="entry name" value="HATPase_C_sf"/>
</dbReference>
<name>A0ABY8QDT4_9RHOB</name>
<feature type="domain" description="Histidine kinase" evidence="1">
    <location>
        <begin position="173"/>
        <end position="362"/>
    </location>
</feature>
<proteinExistence type="predicted"/>
<dbReference type="SUPFAM" id="SSF55781">
    <property type="entry name" value="GAF domain-like"/>
    <property type="match status" value="1"/>
</dbReference>
<dbReference type="SMART" id="SM00387">
    <property type="entry name" value="HATPase_c"/>
    <property type="match status" value="1"/>
</dbReference>
<dbReference type="SMART" id="SM00065">
    <property type="entry name" value="GAF"/>
    <property type="match status" value="1"/>
</dbReference>
<keyword evidence="2" id="KW-0808">Transferase</keyword>
<gene>
    <name evidence="2" type="ORF">QF118_12640</name>
</gene>
<evidence type="ECO:0000313" key="3">
    <source>
        <dbReference type="Proteomes" id="UP001241605"/>
    </source>
</evidence>
<protein>
    <submittedName>
        <fullName evidence="2">Histidine kinase dimerization/phosphoacceptor domain -containing protein</fullName>
    </submittedName>
</protein>
<accession>A0ABY8QDT4</accession>
<dbReference type="EMBL" id="CP124616">
    <property type="protein sequence ID" value="WGW02782.1"/>
    <property type="molecule type" value="Genomic_DNA"/>
</dbReference>
<dbReference type="RefSeq" id="WP_282299412.1">
    <property type="nucleotide sequence ID" value="NZ_CP124616.1"/>
</dbReference>
<dbReference type="Pfam" id="PF07568">
    <property type="entry name" value="HisKA_2"/>
    <property type="match status" value="1"/>
</dbReference>
<dbReference type="InterPro" id="IPR011495">
    <property type="entry name" value="Sig_transdc_His_kin_sub2_dim/P"/>
</dbReference>
<keyword evidence="2" id="KW-0418">Kinase</keyword>
<dbReference type="Proteomes" id="UP001241605">
    <property type="component" value="Chromosome"/>
</dbReference>
<dbReference type="Gene3D" id="3.30.450.40">
    <property type="match status" value="1"/>
</dbReference>
<dbReference type="PROSITE" id="PS50109">
    <property type="entry name" value="HIS_KIN"/>
    <property type="match status" value="1"/>
</dbReference>
<keyword evidence="3" id="KW-1185">Reference proteome</keyword>
<dbReference type="Pfam" id="PF01590">
    <property type="entry name" value="GAF"/>
    <property type="match status" value="1"/>
</dbReference>
<dbReference type="InterPro" id="IPR005467">
    <property type="entry name" value="His_kinase_dom"/>
</dbReference>
<organism evidence="2 3">
    <name type="scientific">Tropicibacter oceani</name>
    <dbReference type="NCBI Taxonomy" id="3058420"/>
    <lineage>
        <taxon>Bacteria</taxon>
        <taxon>Pseudomonadati</taxon>
        <taxon>Pseudomonadota</taxon>
        <taxon>Alphaproteobacteria</taxon>
        <taxon>Rhodobacterales</taxon>
        <taxon>Roseobacteraceae</taxon>
        <taxon>Tropicibacter</taxon>
    </lineage>
</organism>
<sequence>MLADVPEDQAARLAELHSYDILDSAPEAAFDDVVGLVAKLLDVPVALVSLVDETRQWFKARIGMEPTQTPLEQSICSHAILDDAMTEIADTLGDPRTLDNPLCCGPLAEMRFYAGAPLVTPTGHKLGTLCVLDDKPRQLTDTQREVLRVMADQVMRQLDLRRALAAEAVLRDEIDHRVKNSLQTVSSFLRIYRSRSDHAETREILEAVNRRVTAVAELHAALYQSGQHGEVALDTYLGRMVALLSRQAPDGITVTSALAPAMVSPQRAAALALIVSEFAANAFKHAFPEGAQGHVAIAVTQQDHDLVLSCEDNGTGGGAPAGNSTGIGMRLMDAAADQLGGTLQAGPAVGGYRLRLVFPLDPARRVTGAAPSGG</sequence>
<evidence type="ECO:0000259" key="1">
    <source>
        <dbReference type="PROSITE" id="PS50109"/>
    </source>
</evidence>